<accession>A0A5M3XZG1</accession>
<gene>
    <name evidence="1" type="ORF">Aple_077520</name>
</gene>
<comment type="caution">
    <text evidence="1">The sequence shown here is derived from an EMBL/GenBank/DDBJ whole genome shotgun (WGS) entry which is preliminary data.</text>
</comment>
<evidence type="ECO:0000313" key="1">
    <source>
        <dbReference type="EMBL" id="GES24853.1"/>
    </source>
</evidence>
<dbReference type="Proteomes" id="UP000377595">
    <property type="component" value="Unassembled WGS sequence"/>
</dbReference>
<dbReference type="AlphaFoldDB" id="A0A5M3XZG1"/>
<evidence type="ECO:0000313" key="2">
    <source>
        <dbReference type="Proteomes" id="UP000377595"/>
    </source>
</evidence>
<sequence>MTRRRVLFAPVASTPEQAARPSLYAATCSGLDNGTLIGPTGLIGIKGVPGPRKVPAALADEAIGLRVWEASERLTAVRYLLNRRAAPAGDQ</sequence>
<reference evidence="1 2" key="1">
    <citation type="submission" date="2019-10" db="EMBL/GenBank/DDBJ databases">
        <title>Whole genome shotgun sequence of Acrocarpospora pleiomorpha NBRC 16267.</title>
        <authorList>
            <person name="Ichikawa N."/>
            <person name="Kimura A."/>
            <person name="Kitahashi Y."/>
            <person name="Komaki H."/>
            <person name="Oguchi A."/>
        </authorList>
    </citation>
    <scope>NUCLEOTIDE SEQUENCE [LARGE SCALE GENOMIC DNA]</scope>
    <source>
        <strain evidence="1 2">NBRC 16267</strain>
    </source>
</reference>
<proteinExistence type="predicted"/>
<keyword evidence="2" id="KW-1185">Reference proteome</keyword>
<dbReference type="RefSeq" id="WP_155349665.1">
    <property type="nucleotide sequence ID" value="NZ_BAAAHM010000003.1"/>
</dbReference>
<organism evidence="1 2">
    <name type="scientific">Acrocarpospora pleiomorpha</name>
    <dbReference type="NCBI Taxonomy" id="90975"/>
    <lineage>
        <taxon>Bacteria</taxon>
        <taxon>Bacillati</taxon>
        <taxon>Actinomycetota</taxon>
        <taxon>Actinomycetes</taxon>
        <taxon>Streptosporangiales</taxon>
        <taxon>Streptosporangiaceae</taxon>
        <taxon>Acrocarpospora</taxon>
    </lineage>
</organism>
<protein>
    <submittedName>
        <fullName evidence="1">Uncharacterized protein</fullName>
    </submittedName>
</protein>
<name>A0A5M3XZG1_9ACTN</name>
<dbReference type="EMBL" id="BLAF01000058">
    <property type="protein sequence ID" value="GES24853.1"/>
    <property type="molecule type" value="Genomic_DNA"/>
</dbReference>